<keyword evidence="2" id="KW-0521">NADP</keyword>
<sequence>MRRVTLVTGANKGIGLEIARGLADLGDTVLLGARSAERGQEAVLQLAGEGLDVHFLQIDITDSTSVSAAVKSITNEFGHLDCLINNAAIKLEFHPSPPSSGSMAVVRETYETNVFGTMGITLALLPLLRLAGSGRIVNLTSGMGSLTLASDPDSVYSTVPLLAYSTSKSAINAFTVQLANDLRSTGIKVNAADPGFTRTDMTKGLGSEDPKVSALVAIHLATLPDDGPTGGLFDANGRAPW</sequence>
<dbReference type="GO" id="GO:0016491">
    <property type="term" value="F:oxidoreductase activity"/>
    <property type="evidence" value="ECO:0007669"/>
    <property type="project" value="UniProtKB-KW"/>
</dbReference>
<dbReference type="InterPro" id="IPR036291">
    <property type="entry name" value="NAD(P)-bd_dom_sf"/>
</dbReference>
<dbReference type="PRINTS" id="PR00080">
    <property type="entry name" value="SDRFAMILY"/>
</dbReference>
<evidence type="ECO:0000256" key="3">
    <source>
        <dbReference type="ARBA" id="ARBA00023002"/>
    </source>
</evidence>
<dbReference type="Pfam" id="PF00106">
    <property type="entry name" value="adh_short"/>
    <property type="match status" value="1"/>
</dbReference>
<reference evidence="4" key="1">
    <citation type="submission" date="2020-05" db="EMBL/GenBank/DDBJ databases">
        <authorList>
            <person name="Chiriac C."/>
            <person name="Salcher M."/>
            <person name="Ghai R."/>
            <person name="Kavagutti S V."/>
        </authorList>
    </citation>
    <scope>NUCLEOTIDE SEQUENCE</scope>
</reference>
<dbReference type="AlphaFoldDB" id="A0A6J7GLE4"/>
<dbReference type="InterPro" id="IPR002347">
    <property type="entry name" value="SDR_fam"/>
</dbReference>
<gene>
    <name evidence="4" type="ORF">UFOPK3610_00313</name>
</gene>
<proteinExistence type="inferred from homology"/>
<protein>
    <submittedName>
        <fullName evidence="4">Unannotated protein</fullName>
    </submittedName>
</protein>
<accession>A0A6J7GLE4</accession>
<dbReference type="InterPro" id="IPR020904">
    <property type="entry name" value="Sc_DH/Rdtase_CS"/>
</dbReference>
<evidence type="ECO:0000256" key="2">
    <source>
        <dbReference type="ARBA" id="ARBA00022857"/>
    </source>
</evidence>
<name>A0A6J7GLE4_9ZZZZ</name>
<dbReference type="EMBL" id="CAFBMR010000006">
    <property type="protein sequence ID" value="CAB4904249.1"/>
    <property type="molecule type" value="Genomic_DNA"/>
</dbReference>
<keyword evidence="3" id="KW-0560">Oxidoreductase</keyword>
<dbReference type="PANTHER" id="PTHR43490:SF99">
    <property type="entry name" value="SHORT-CHAIN DEHYDROGENASE_REDUCTASE"/>
    <property type="match status" value="1"/>
</dbReference>
<dbReference type="SUPFAM" id="SSF51735">
    <property type="entry name" value="NAD(P)-binding Rossmann-fold domains"/>
    <property type="match status" value="1"/>
</dbReference>
<evidence type="ECO:0000256" key="1">
    <source>
        <dbReference type="ARBA" id="ARBA00006484"/>
    </source>
</evidence>
<evidence type="ECO:0000313" key="4">
    <source>
        <dbReference type="EMBL" id="CAB4904249.1"/>
    </source>
</evidence>
<comment type="similarity">
    <text evidence="1">Belongs to the short-chain dehydrogenases/reductases (SDR) family.</text>
</comment>
<dbReference type="Gene3D" id="3.40.50.720">
    <property type="entry name" value="NAD(P)-binding Rossmann-like Domain"/>
    <property type="match status" value="1"/>
</dbReference>
<dbReference type="PROSITE" id="PS00061">
    <property type="entry name" value="ADH_SHORT"/>
    <property type="match status" value="1"/>
</dbReference>
<dbReference type="PANTHER" id="PTHR43490">
    <property type="entry name" value="(+)-NEOMENTHOL DEHYDROGENASE"/>
    <property type="match status" value="1"/>
</dbReference>
<organism evidence="4">
    <name type="scientific">freshwater metagenome</name>
    <dbReference type="NCBI Taxonomy" id="449393"/>
    <lineage>
        <taxon>unclassified sequences</taxon>
        <taxon>metagenomes</taxon>
        <taxon>ecological metagenomes</taxon>
    </lineage>
</organism>
<dbReference type="PRINTS" id="PR00081">
    <property type="entry name" value="GDHRDH"/>
</dbReference>